<accession>A0A8J5VSR5</accession>
<name>A0A8J5VSR5_ZIZPA</name>
<gene>
    <name evidence="2" type="ORF">GUJ93_ZPchr0006g43384</name>
</gene>
<sequence length="84" mass="9247">MGIRLVEKKEKNDASNDPMPQVPVREIRGATRARQPAAMPMRWLELGRGPRAHRAALDGLLRLLGWCSSGMPVLKKKLSEAGSS</sequence>
<protein>
    <submittedName>
        <fullName evidence="2">Uncharacterized protein</fullName>
    </submittedName>
</protein>
<keyword evidence="3" id="KW-1185">Reference proteome</keyword>
<dbReference type="AlphaFoldDB" id="A0A8J5VSR5"/>
<organism evidence="2 3">
    <name type="scientific">Zizania palustris</name>
    <name type="common">Northern wild rice</name>
    <dbReference type="NCBI Taxonomy" id="103762"/>
    <lineage>
        <taxon>Eukaryota</taxon>
        <taxon>Viridiplantae</taxon>
        <taxon>Streptophyta</taxon>
        <taxon>Embryophyta</taxon>
        <taxon>Tracheophyta</taxon>
        <taxon>Spermatophyta</taxon>
        <taxon>Magnoliopsida</taxon>
        <taxon>Liliopsida</taxon>
        <taxon>Poales</taxon>
        <taxon>Poaceae</taxon>
        <taxon>BOP clade</taxon>
        <taxon>Oryzoideae</taxon>
        <taxon>Oryzeae</taxon>
        <taxon>Zizaniinae</taxon>
        <taxon>Zizania</taxon>
    </lineage>
</organism>
<evidence type="ECO:0000313" key="3">
    <source>
        <dbReference type="Proteomes" id="UP000729402"/>
    </source>
</evidence>
<feature type="compositionally biased region" description="Basic and acidic residues" evidence="1">
    <location>
        <begin position="1"/>
        <end position="14"/>
    </location>
</feature>
<dbReference type="Proteomes" id="UP000729402">
    <property type="component" value="Unassembled WGS sequence"/>
</dbReference>
<evidence type="ECO:0000256" key="1">
    <source>
        <dbReference type="SAM" id="MobiDB-lite"/>
    </source>
</evidence>
<evidence type="ECO:0000313" key="2">
    <source>
        <dbReference type="EMBL" id="KAG8070336.1"/>
    </source>
</evidence>
<dbReference type="EMBL" id="JAAALK010000283">
    <property type="protein sequence ID" value="KAG8070336.1"/>
    <property type="molecule type" value="Genomic_DNA"/>
</dbReference>
<reference evidence="2" key="1">
    <citation type="journal article" date="2021" name="bioRxiv">
        <title>Whole Genome Assembly and Annotation of Northern Wild Rice, Zizania palustris L., Supports a Whole Genome Duplication in the Zizania Genus.</title>
        <authorList>
            <person name="Haas M."/>
            <person name="Kono T."/>
            <person name="Macchietto M."/>
            <person name="Millas R."/>
            <person name="McGilp L."/>
            <person name="Shao M."/>
            <person name="Duquette J."/>
            <person name="Hirsch C.N."/>
            <person name="Kimball J."/>
        </authorList>
    </citation>
    <scope>NUCLEOTIDE SEQUENCE</scope>
    <source>
        <tissue evidence="2">Fresh leaf tissue</tissue>
    </source>
</reference>
<comment type="caution">
    <text evidence="2">The sequence shown here is derived from an EMBL/GenBank/DDBJ whole genome shotgun (WGS) entry which is preliminary data.</text>
</comment>
<proteinExistence type="predicted"/>
<reference evidence="2" key="2">
    <citation type="submission" date="2021-02" db="EMBL/GenBank/DDBJ databases">
        <authorList>
            <person name="Kimball J.A."/>
            <person name="Haas M.W."/>
            <person name="Macchietto M."/>
            <person name="Kono T."/>
            <person name="Duquette J."/>
            <person name="Shao M."/>
        </authorList>
    </citation>
    <scope>NUCLEOTIDE SEQUENCE</scope>
    <source>
        <tissue evidence="2">Fresh leaf tissue</tissue>
    </source>
</reference>
<feature type="region of interest" description="Disordered" evidence="1">
    <location>
        <begin position="1"/>
        <end position="22"/>
    </location>
</feature>